<protein>
    <submittedName>
        <fullName evidence="2">Uncharacterized protein</fullName>
    </submittedName>
</protein>
<dbReference type="Proteomes" id="UP001296993">
    <property type="component" value="Unassembled WGS sequence"/>
</dbReference>
<keyword evidence="1" id="KW-1133">Transmembrane helix</keyword>
<reference evidence="2 3" key="1">
    <citation type="submission" date="2021-03" db="EMBL/GenBank/DDBJ databases">
        <title>Sequencing the genomes of 1000 actinobacteria strains.</title>
        <authorList>
            <person name="Klenk H.-P."/>
        </authorList>
    </citation>
    <scope>NUCLEOTIDE SEQUENCE [LARGE SCALE GENOMIC DNA]</scope>
    <source>
        <strain evidence="2 3">DSM 15797</strain>
    </source>
</reference>
<dbReference type="EMBL" id="JAGIOF010000004">
    <property type="protein sequence ID" value="MBP2388612.1"/>
    <property type="molecule type" value="Genomic_DNA"/>
</dbReference>
<feature type="transmembrane region" description="Helical" evidence="1">
    <location>
        <begin position="62"/>
        <end position="85"/>
    </location>
</feature>
<organism evidence="2 3">
    <name type="scientific">Paeniglutamicibacter kerguelensis</name>
    <dbReference type="NCBI Taxonomy" id="254788"/>
    <lineage>
        <taxon>Bacteria</taxon>
        <taxon>Bacillati</taxon>
        <taxon>Actinomycetota</taxon>
        <taxon>Actinomycetes</taxon>
        <taxon>Micrococcales</taxon>
        <taxon>Micrococcaceae</taxon>
        <taxon>Paeniglutamicibacter</taxon>
    </lineage>
</organism>
<evidence type="ECO:0000313" key="3">
    <source>
        <dbReference type="Proteomes" id="UP001296993"/>
    </source>
</evidence>
<proteinExistence type="predicted"/>
<evidence type="ECO:0000313" key="2">
    <source>
        <dbReference type="EMBL" id="MBP2388612.1"/>
    </source>
</evidence>
<comment type="caution">
    <text evidence="2">The sequence shown here is derived from an EMBL/GenBank/DDBJ whole genome shotgun (WGS) entry which is preliminary data.</text>
</comment>
<name>A0ABS4XJH2_9MICC</name>
<keyword evidence="1" id="KW-0812">Transmembrane</keyword>
<feature type="transmembrane region" description="Helical" evidence="1">
    <location>
        <begin position="97"/>
        <end position="118"/>
    </location>
</feature>
<feature type="transmembrane region" description="Helical" evidence="1">
    <location>
        <begin position="27"/>
        <end position="48"/>
    </location>
</feature>
<gene>
    <name evidence="2" type="ORF">JOF47_004185</name>
</gene>
<dbReference type="RefSeq" id="WP_210002351.1">
    <property type="nucleotide sequence ID" value="NZ_BAAAJY010000004.1"/>
</dbReference>
<keyword evidence="1" id="KW-0472">Membrane</keyword>
<accession>A0ABS4XJH2</accession>
<evidence type="ECO:0000256" key="1">
    <source>
        <dbReference type="SAM" id="Phobius"/>
    </source>
</evidence>
<keyword evidence="3" id="KW-1185">Reference proteome</keyword>
<sequence length="130" mass="13432">MMRAVPAVIAFLALACGLLLPRVDELYISGHVAALVLAFAVPAAHGWIERNRGRSGDGARRFLFPGMMVLAVLSAVASSMLLALGSVEGSAGDIGCFALWILSTAGLLGLSLAVIDFGDRRAAKPPTRGA</sequence>
<dbReference type="PROSITE" id="PS51257">
    <property type="entry name" value="PROKAR_LIPOPROTEIN"/>
    <property type="match status" value="1"/>
</dbReference>